<proteinExistence type="predicted"/>
<evidence type="ECO:0000256" key="1">
    <source>
        <dbReference type="SAM" id="MobiDB-lite"/>
    </source>
</evidence>
<dbReference type="AlphaFoldDB" id="A0A2X0M3L2"/>
<name>A0A2X0M3L2_9BASI</name>
<accession>A0A2X0M3L2</accession>
<gene>
    <name evidence="2" type="ORF">BZ3500_MVSOF-1268-A1-R1_C130G00705</name>
</gene>
<feature type="compositionally biased region" description="Low complexity" evidence="1">
    <location>
        <begin position="168"/>
        <end position="178"/>
    </location>
</feature>
<sequence length="343" mass="38449">MLTRAVIPTGKDCFGELFQISLPSCVLSWRPPHPDRHRRTDRLVEPAIVRARNVIAWTRFGGSLRCLIDSGSEVDLVDRRWLSRPELRNGSLTAPLHLRLGTRISPTVVYLCHRSFSVWRLDLVHERSSSSGTGYDVRKHSLHCIKLEGSLPSLRPESTSATGFRVSSAVASRSTSAAQPTRLPTASSRTTVLDVVDGPALEDLSEFAPNGPTPPYRPSNHEIPLIDPNKKVKPKVYPLARQISCQPPALSSTCSCSQQQTPQSIFRHPRHDQVFGTRCARSRYRSKFDVAARCRAVRVIPEYFDQLYYVSDVVIAKSDECISTYLFDQLYYVSDVVIAKSDE</sequence>
<dbReference type="Proteomes" id="UP000249723">
    <property type="component" value="Unassembled WGS sequence"/>
</dbReference>
<evidence type="ECO:0000313" key="2">
    <source>
        <dbReference type="EMBL" id="SDA03675.1"/>
    </source>
</evidence>
<feature type="region of interest" description="Disordered" evidence="1">
    <location>
        <begin position="168"/>
        <end position="188"/>
    </location>
</feature>
<protein>
    <submittedName>
        <fullName evidence="2">BZ3500_MvSof-1268-A1-R1_C130g00705 protein</fullName>
    </submittedName>
</protein>
<dbReference type="EMBL" id="FMWP01000137">
    <property type="protein sequence ID" value="SDA03675.1"/>
    <property type="molecule type" value="Genomic_DNA"/>
</dbReference>
<organism evidence="2 3">
    <name type="scientific">Microbotryum saponariae</name>
    <dbReference type="NCBI Taxonomy" id="289078"/>
    <lineage>
        <taxon>Eukaryota</taxon>
        <taxon>Fungi</taxon>
        <taxon>Dikarya</taxon>
        <taxon>Basidiomycota</taxon>
        <taxon>Pucciniomycotina</taxon>
        <taxon>Microbotryomycetes</taxon>
        <taxon>Microbotryales</taxon>
        <taxon>Microbotryaceae</taxon>
        <taxon>Microbotryum</taxon>
    </lineage>
</organism>
<reference evidence="3" key="1">
    <citation type="submission" date="2016-10" db="EMBL/GenBank/DDBJ databases">
        <authorList>
            <person name="Jeantristanb JTB J.-T."/>
            <person name="Ricardo R."/>
        </authorList>
    </citation>
    <scope>NUCLEOTIDE SEQUENCE [LARGE SCALE GENOMIC DNA]</scope>
</reference>
<evidence type="ECO:0000313" key="3">
    <source>
        <dbReference type="Proteomes" id="UP000249723"/>
    </source>
</evidence>
<keyword evidence="3" id="KW-1185">Reference proteome</keyword>